<dbReference type="GO" id="GO:0045095">
    <property type="term" value="C:keratin filament"/>
    <property type="evidence" value="ECO:0007669"/>
    <property type="project" value="InterPro"/>
</dbReference>
<keyword evidence="4" id="KW-1185">Reference proteome</keyword>
<comment type="similarity">
    <text evidence="1">Belongs to the KRTAP type 3 family.</text>
</comment>
<reference evidence="3" key="1">
    <citation type="submission" date="2025-08" db="UniProtKB">
        <authorList>
            <consortium name="Ensembl"/>
        </authorList>
    </citation>
    <scope>IDENTIFICATION</scope>
</reference>
<dbReference type="GO" id="GO:0005198">
    <property type="term" value="F:structural molecule activity"/>
    <property type="evidence" value="ECO:0007669"/>
    <property type="project" value="InterPro"/>
</dbReference>
<reference evidence="3" key="2">
    <citation type="submission" date="2025-09" db="UniProtKB">
        <authorList>
            <consortium name="Ensembl"/>
        </authorList>
    </citation>
    <scope>IDENTIFICATION</scope>
</reference>
<evidence type="ECO:0000313" key="3">
    <source>
        <dbReference type="Ensembl" id="ENSMMSP00000003205.1"/>
    </source>
</evidence>
<evidence type="ECO:0000256" key="1">
    <source>
        <dbReference type="ARBA" id="ARBA00005681"/>
    </source>
</evidence>
<dbReference type="InterPro" id="IPR007659">
    <property type="entry name" value="Keratin_matx"/>
</dbReference>
<dbReference type="Proteomes" id="UP000694544">
    <property type="component" value="Unplaced"/>
</dbReference>
<proteinExistence type="inferred from homology"/>
<accession>A0A8C6FFX1</accession>
<organism evidence="3 4">
    <name type="scientific">Moschus moschiferus</name>
    <name type="common">Siberian musk deer</name>
    <name type="synonym">Moschus sibiricus</name>
    <dbReference type="NCBI Taxonomy" id="68415"/>
    <lineage>
        <taxon>Eukaryota</taxon>
        <taxon>Metazoa</taxon>
        <taxon>Chordata</taxon>
        <taxon>Craniata</taxon>
        <taxon>Vertebrata</taxon>
        <taxon>Euteleostomi</taxon>
        <taxon>Mammalia</taxon>
        <taxon>Eutheria</taxon>
        <taxon>Laurasiatheria</taxon>
        <taxon>Artiodactyla</taxon>
        <taxon>Ruminantia</taxon>
        <taxon>Pecora</taxon>
        <taxon>Moschidae</taxon>
        <taxon>Moschus</taxon>
    </lineage>
</organism>
<dbReference type="GeneTree" id="ENSGT00390000001157"/>
<dbReference type="PANTHER" id="PTHR23260">
    <property type="entry name" value="KERATIN ASSOCIATED PROTEIN 3-3-RELATED"/>
    <property type="match status" value="1"/>
</dbReference>
<dbReference type="AlphaFoldDB" id="A0A8C6FFX1"/>
<dbReference type="GO" id="GO:0005829">
    <property type="term" value="C:cytosol"/>
    <property type="evidence" value="ECO:0007669"/>
    <property type="project" value="UniProtKB-ARBA"/>
</dbReference>
<dbReference type="Ensembl" id="ENSMMST00000003494.1">
    <property type="protein sequence ID" value="ENSMMSP00000003205.1"/>
    <property type="gene ID" value="ENSMMSG00000002446.1"/>
</dbReference>
<evidence type="ECO:0000313" key="4">
    <source>
        <dbReference type="Proteomes" id="UP000694544"/>
    </source>
</evidence>
<name>A0A8C6FFX1_MOSMO</name>
<sequence length="110" mass="11932">MAFCASHHCCRVPTGTVTTICSSDKRCPCGLSLLSTCPHTVWLPEPTCSDSCPPPCHIPWPCVPTCFLLHSTQPTLGLEILSLVTFTQPWDEPSIPSCCCPMAASLSVWR</sequence>
<dbReference type="Pfam" id="PF04579">
    <property type="entry name" value="Keratin_matx"/>
    <property type="match status" value="1"/>
</dbReference>
<dbReference type="PANTHER" id="PTHR23260:SF1">
    <property type="entry name" value="KERATIN-ASSOCIATED PROTEIN 3-3"/>
    <property type="match status" value="1"/>
</dbReference>
<evidence type="ECO:0000256" key="2">
    <source>
        <dbReference type="ARBA" id="ARBA00022744"/>
    </source>
</evidence>
<protein>
    <submittedName>
        <fullName evidence="3">Uncharacterized protein</fullName>
    </submittedName>
</protein>
<keyword evidence="2" id="KW-0416">Keratin</keyword>